<proteinExistence type="inferred from homology"/>
<dbReference type="SUPFAM" id="SSF47699">
    <property type="entry name" value="Bifunctional inhibitor/lipid-transfer protein/seed storage 2S albumin"/>
    <property type="match status" value="1"/>
</dbReference>
<dbReference type="EMBL" id="MN027228">
    <property type="protein sequence ID" value="QGA89294.1"/>
    <property type="molecule type" value="Genomic_DNA"/>
</dbReference>
<evidence type="ECO:0000313" key="7">
    <source>
        <dbReference type="EMBL" id="QGA89294.1"/>
    </source>
</evidence>
<dbReference type="PANTHER" id="PTHR35496:SF20">
    <property type="entry name" value="2S SEED STORAGE PROTEIN 1-RELATED"/>
    <property type="match status" value="1"/>
</dbReference>
<reference evidence="7" key="1">
    <citation type="journal article" date="2019" name="PLoS ONE">
        <title>Molecular evolution of genes encoding allergen proteins in the peanuts genus Arachis: Structural and functional implications.</title>
        <authorList>
            <person name="Hilu K.W."/>
            <person name="Friend S.A."/>
            <person name="Vallanadu V."/>
            <person name="Brown A.M."/>
            <person name="Hollingsworth L.R.IV."/>
            <person name="Bevan D.R."/>
        </authorList>
    </citation>
    <scope>NUCLEOTIDE SEQUENCE</scope>
    <source>
        <strain evidence="7">PI476128</strain>
    </source>
</reference>
<dbReference type="SMART" id="SM00499">
    <property type="entry name" value="AAI"/>
    <property type="match status" value="1"/>
</dbReference>
<name>A0A5Q0V3R7_9FABA</name>
<dbReference type="InterPro" id="IPR036312">
    <property type="entry name" value="Bifun_inhib/LTP/seed_sf"/>
</dbReference>
<evidence type="ECO:0000256" key="2">
    <source>
        <dbReference type="ARBA" id="ARBA00022729"/>
    </source>
</evidence>
<dbReference type="InterPro" id="IPR016140">
    <property type="entry name" value="Bifunc_inhib/LTP/seed_store"/>
</dbReference>
<feature type="region of interest" description="Disordered" evidence="4">
    <location>
        <begin position="55"/>
        <end position="101"/>
    </location>
</feature>
<protein>
    <submittedName>
        <fullName evidence="7">Ara h 2 allergen</fullName>
    </submittedName>
</protein>
<feature type="signal peptide" evidence="5">
    <location>
        <begin position="1"/>
        <end position="23"/>
    </location>
</feature>
<evidence type="ECO:0000256" key="4">
    <source>
        <dbReference type="SAM" id="MobiDB-lite"/>
    </source>
</evidence>
<sequence length="178" mass="20800">MPIPKLTILVALALFLLAAHASARHQWELQGDRRCQSQLERANLRPCEQHLMQKIQRDEDSSYGRDPDREDPYSPSQDPDREDPYSPSPYGPSPYARRRAGSSQHQERCCNELNEFENNQRCMCEALQQIMENQSDRLQGRQQEQQFKRELRNLPQQCGLRAPQRCDLDVESGGRDRY</sequence>
<dbReference type="Gene3D" id="1.10.110.10">
    <property type="entry name" value="Plant lipid-transfer and hydrophobic proteins"/>
    <property type="match status" value="1"/>
</dbReference>
<keyword evidence="3" id="KW-1015">Disulfide bond</keyword>
<feature type="chain" id="PRO_5024427646" evidence="5">
    <location>
        <begin position="24"/>
        <end position="178"/>
    </location>
</feature>
<evidence type="ECO:0000256" key="3">
    <source>
        <dbReference type="ARBA" id="ARBA00023157"/>
    </source>
</evidence>
<feature type="domain" description="Bifunctional inhibitor/plant lipid transfer protein/seed storage helical" evidence="6">
    <location>
        <begin position="35"/>
        <end position="166"/>
    </location>
</feature>
<dbReference type="Pfam" id="PF00234">
    <property type="entry name" value="Tryp_alpha_amyl"/>
    <property type="match status" value="1"/>
</dbReference>
<dbReference type="PANTHER" id="PTHR35496">
    <property type="entry name" value="2S SEED STORAGE PROTEIN 1-RELATED"/>
    <property type="match status" value="1"/>
</dbReference>
<feature type="compositionally biased region" description="Basic and acidic residues" evidence="4">
    <location>
        <begin position="55"/>
        <end position="84"/>
    </location>
</feature>
<evidence type="ECO:0000256" key="1">
    <source>
        <dbReference type="ARBA" id="ARBA00008262"/>
    </source>
</evidence>
<accession>A0A5Q0V3R7</accession>
<evidence type="ECO:0000259" key="6">
    <source>
        <dbReference type="SMART" id="SM00499"/>
    </source>
</evidence>
<gene>
    <name evidence="7" type="primary">Ara h 2</name>
</gene>
<dbReference type="InterPro" id="IPR000617">
    <property type="entry name" value="Napin/2SS/CON"/>
</dbReference>
<dbReference type="GO" id="GO:0045735">
    <property type="term" value="F:nutrient reservoir activity"/>
    <property type="evidence" value="ECO:0007669"/>
    <property type="project" value="InterPro"/>
</dbReference>
<organism evidence="7">
    <name type="scientific">Arachis praecox</name>
    <dbReference type="NCBI Taxonomy" id="281017"/>
    <lineage>
        <taxon>Eukaryota</taxon>
        <taxon>Viridiplantae</taxon>
        <taxon>Streptophyta</taxon>
        <taxon>Embryophyta</taxon>
        <taxon>Tracheophyta</taxon>
        <taxon>Spermatophyta</taxon>
        <taxon>Magnoliopsida</taxon>
        <taxon>eudicotyledons</taxon>
        <taxon>Gunneridae</taxon>
        <taxon>Pentapetalae</taxon>
        <taxon>rosids</taxon>
        <taxon>fabids</taxon>
        <taxon>Fabales</taxon>
        <taxon>Fabaceae</taxon>
        <taxon>Papilionoideae</taxon>
        <taxon>50 kb inversion clade</taxon>
        <taxon>dalbergioids sensu lato</taxon>
        <taxon>Dalbergieae</taxon>
        <taxon>Pterocarpus clade</taxon>
        <taxon>Arachis</taxon>
    </lineage>
</organism>
<dbReference type="AlphaFoldDB" id="A0A5Q0V3R7"/>
<evidence type="ECO:0000256" key="5">
    <source>
        <dbReference type="SAM" id="SignalP"/>
    </source>
</evidence>
<keyword evidence="2 5" id="KW-0732">Signal</keyword>
<comment type="similarity">
    <text evidence="1">Belongs to the 2S seed storage albumins family.</text>
</comment>